<reference evidence="2" key="1">
    <citation type="submission" date="2022-11" db="UniProtKB">
        <authorList>
            <consortium name="WormBaseParasite"/>
        </authorList>
    </citation>
    <scope>IDENTIFICATION</scope>
</reference>
<keyword evidence="1" id="KW-1185">Reference proteome</keyword>
<accession>A0A915E323</accession>
<evidence type="ECO:0000313" key="1">
    <source>
        <dbReference type="Proteomes" id="UP000887574"/>
    </source>
</evidence>
<proteinExistence type="predicted"/>
<dbReference type="AlphaFoldDB" id="A0A915E323"/>
<organism evidence="1 2">
    <name type="scientific">Ditylenchus dipsaci</name>
    <dbReference type="NCBI Taxonomy" id="166011"/>
    <lineage>
        <taxon>Eukaryota</taxon>
        <taxon>Metazoa</taxon>
        <taxon>Ecdysozoa</taxon>
        <taxon>Nematoda</taxon>
        <taxon>Chromadorea</taxon>
        <taxon>Rhabditida</taxon>
        <taxon>Tylenchina</taxon>
        <taxon>Tylenchomorpha</taxon>
        <taxon>Sphaerularioidea</taxon>
        <taxon>Anguinidae</taxon>
        <taxon>Anguininae</taxon>
        <taxon>Ditylenchus</taxon>
    </lineage>
</organism>
<name>A0A915E323_9BILA</name>
<protein>
    <submittedName>
        <fullName evidence="2">ATP-dependent DNA helicase</fullName>
    </submittedName>
</protein>
<sequence length="87" mass="9644">MDLHLADNDVHTLNMNVAFTMSINRAQGATMERVGMALRTEVFATDHMYKMLSRVSSFAGLAVCAPHAPRVNGRVRLKNIVARGIQF</sequence>
<dbReference type="WBParaSite" id="jg26178">
    <property type="protein sequence ID" value="jg26178"/>
    <property type="gene ID" value="jg26178"/>
</dbReference>
<dbReference type="Proteomes" id="UP000887574">
    <property type="component" value="Unplaced"/>
</dbReference>
<evidence type="ECO:0000313" key="2">
    <source>
        <dbReference type="WBParaSite" id="jg26178"/>
    </source>
</evidence>